<feature type="compositionally biased region" description="Pro residues" evidence="1">
    <location>
        <begin position="668"/>
        <end position="694"/>
    </location>
</feature>
<dbReference type="EMBL" id="BNCO01000014">
    <property type="protein sequence ID" value="GIL53227.1"/>
    <property type="molecule type" value="Genomic_DNA"/>
</dbReference>
<protein>
    <submittedName>
        <fullName evidence="3">Uncharacterized protein</fullName>
    </submittedName>
</protein>
<keyword evidence="2" id="KW-1133">Transmembrane helix</keyword>
<feature type="transmembrane region" description="Helical" evidence="2">
    <location>
        <begin position="1450"/>
        <end position="1475"/>
    </location>
</feature>
<keyword evidence="4" id="KW-1185">Reference proteome</keyword>
<feature type="transmembrane region" description="Helical" evidence="2">
    <location>
        <begin position="2564"/>
        <end position="2583"/>
    </location>
</feature>
<feature type="compositionally biased region" description="Polar residues" evidence="1">
    <location>
        <begin position="2077"/>
        <end position="2087"/>
    </location>
</feature>
<feature type="transmembrane region" description="Helical" evidence="2">
    <location>
        <begin position="39"/>
        <end position="60"/>
    </location>
</feature>
<reference evidence="3" key="1">
    <citation type="journal article" date="2021" name="Proc. Natl. Acad. Sci. U.S.A.">
        <title>Three genomes in the algal genus Volvox reveal the fate of a haploid sex-determining region after a transition to homothallism.</title>
        <authorList>
            <person name="Yamamoto K."/>
            <person name="Hamaji T."/>
            <person name="Kawai-Toyooka H."/>
            <person name="Matsuzaki R."/>
            <person name="Takahashi F."/>
            <person name="Nishimura Y."/>
            <person name="Kawachi M."/>
            <person name="Noguchi H."/>
            <person name="Minakuchi Y."/>
            <person name="Umen J.G."/>
            <person name="Toyoda A."/>
            <person name="Nozaki H."/>
        </authorList>
    </citation>
    <scope>NUCLEOTIDE SEQUENCE</scope>
    <source>
        <strain evidence="3">NIES-3780</strain>
    </source>
</reference>
<keyword evidence="2" id="KW-0812">Transmembrane</keyword>
<name>A0A8J4B4S0_9CHLO</name>
<evidence type="ECO:0000313" key="3">
    <source>
        <dbReference type="EMBL" id="GIL53227.1"/>
    </source>
</evidence>
<proteinExistence type="predicted"/>
<dbReference type="PANTHER" id="PTHR34677">
    <property type="match status" value="1"/>
</dbReference>
<feature type="transmembrane region" description="Helical" evidence="2">
    <location>
        <begin position="2501"/>
        <end position="2520"/>
    </location>
</feature>
<feature type="region of interest" description="Disordered" evidence="1">
    <location>
        <begin position="660"/>
        <end position="704"/>
    </location>
</feature>
<feature type="region of interest" description="Disordered" evidence="1">
    <location>
        <begin position="1675"/>
        <end position="1787"/>
    </location>
</feature>
<feature type="compositionally biased region" description="Basic and acidic residues" evidence="1">
    <location>
        <begin position="1731"/>
        <end position="1741"/>
    </location>
</feature>
<dbReference type="Proteomes" id="UP000747399">
    <property type="component" value="Unassembled WGS sequence"/>
</dbReference>
<organism evidence="3 4">
    <name type="scientific">Volvox africanus</name>
    <dbReference type="NCBI Taxonomy" id="51714"/>
    <lineage>
        <taxon>Eukaryota</taxon>
        <taxon>Viridiplantae</taxon>
        <taxon>Chlorophyta</taxon>
        <taxon>core chlorophytes</taxon>
        <taxon>Chlorophyceae</taxon>
        <taxon>CS clade</taxon>
        <taxon>Chlamydomonadales</taxon>
        <taxon>Volvocaceae</taxon>
        <taxon>Volvox</taxon>
    </lineage>
</organism>
<feature type="compositionally biased region" description="Pro residues" evidence="1">
    <location>
        <begin position="745"/>
        <end position="789"/>
    </location>
</feature>
<evidence type="ECO:0000313" key="4">
    <source>
        <dbReference type="Proteomes" id="UP000747399"/>
    </source>
</evidence>
<sequence>MITEGPPGPSGQDRAGAKSPAQHCHIHFKHLEGLLWRRWLLLLVTCCMTMFQGIFLYPSLAQQQPPPMIEYGPWDASEDLNEQHKGLLRFILSGDTSFWSRPAVAYRIGFGTAPWRCISNCQTQYYASAAECAPNCISYIYCEPGGSIAGIPNTTCCSLSLLDQSYSFGHPPNTTTPDWCSTYPPWGLRPRASVCDFNVYSARGVSPPFGGSDPFISVSCKRVSNVTTFRITGALYRNDTARRIMYHKEIQTIMKRRNVVNRISLRHVAAWHHPAINIDEPPQFSLVDDLVCLPLEEIYFEDVYFRPEHEGLAVLPDRRGPNATTFDLWNHKTWVCDIGRNKFVENVNGSTSGMRTSYFKMMLEPCGLVRALAQRNVTSLNPNLALRNVALGKCLFSPFAELNAMRWSLQAQLLWRNKSIQAALSDIKYGNDYYPKGWEALAPDPVAARPFLPDTLKRLTIKRTNDGSHPSKTWRGKPVIKGFLPSEWALLSNLEYLDLSDDMGQGLIEGPIPSTWLMMTKLRTINLTGHPNFCKDWHRIVAYIIAYSYSALRLRYGFPVDVPSRYYGKVNMNDRKFQWNITVFDLDGLGWQWYDKNTGEAGYTNIIAPDGKCCWDTFSDQFEARNYTLEGPSGTSGPWDYDGLSYERKDFCERIRPFLREQTTGLKPPNPPVAPKPPDTPAMPPFPPSIPSPPKGTAAAPPFLNYFPTLPQMLPLRPNAPPQPPDRPNFPLKWAGAWGWEPNIPPRPPPPRPRSPSPPPRPVPPWPAPPPGPRSSPSPLPSPSPPPLPSDLIPNCSLAANQSSFAIPSISRQPFYIAISVVHKSPVLYCNICGCGLAYAVLDRGTSSAYNSSTTQPSALEALLAEQTAKDNVTRLEVADWLQRMDMNKPSFPQGANPNGTDDGIPTIAENLPAAAWRLNPGVDGDYLFKIQVGGSVWYRWVIVDYTPPRVSGQLFMSKTLVMIGSPVTAANAPLLRYYLLQMDMSEPVQKFDLTATLNLNGTAKLVNQECFESADKASAVVKAASSVVLVATAGLPVLAADGPHSQAVVPAAPPPGGGQQQQSIGGGVVEFAAAPGIPFVRSCVAVLYTLDGMKPSITLPEGAVRDLIGNPNILSMTLKVSSGGNNLNKVGSKQDSADDPDLPGAAAALVSATLTATTAATASASSLSLIFSRSSLLQSASHIQILAMTAGFASAGVSSRYRQVAGTLRWSVMSIQGNIPALDNAFGSGNKEVNVADRVSTTLGINLRPDEVNGSTSNKRAPRTTPQPPSLAPPESSSGHTRHHSRRRSILALEVAADEGPGTTTVATSRQVPLAASALLLQAPPPQPAAAPGVIFPVLQQAAELAASLDVLISWLRGLSQFSTVNGSGNSKSAASDDGRSMNMYVIGGAAAGGGGNSNSVFIDSSGRVLNISSVNGNSTMPPPPAVGAAANSRNVSSGPAVLTSAQNLVYTVATAAILMGLLMLCHGLANVIYRVYIGPDLPEAFHFPRVEFSLASPILVAVTFYSCNALGNPDVDEGRIYGLPAVLLLVCVVLPYVLLFWWLTVCRWYLMEKVQQVPDSAHDEDVNIEEDLAAMGPLWRGLLGGLNNASSGLEQEQEQEQSNSNTHEGNGDMAACRNGRIAALGVPAGQNATMVPDVAVQQPTRLNGRIELPPIIQPRGNKMAPLVVVGPETVEDGMPPNPETEKQPQEVQQHDPVMIKMRKSVERSSKGGSSCMQPLLSQSYGQPGDDNHSSEDRAAEPSAAAVSLPPLVPRSSNTVPAEPDKEGFVPPAPALHPQRDSTEATTILGTPPPADDVGDHGDRADGGALLDIPLGAVSFNRQSLGQLGNSSQSLHSPVVGGGGGGSRPQWRSFFEALGVLRPPLVSRPTSNSVVQMGRVVRPTTMVEQLLISSAATASMDVNNVNGAMQGKMASPSLARKINRATIHVADSGKPKYESSGELQVSARLRQLKLQLQRPLTSPSSSRLSVVQFGAKTFTPIVKDNNEGGDNTKRININNVDRSQSMLVVESPRVAWERPPASNDEASSRPETGGAASQGGSSRKDSRWSAQISITLPTPAGIFNRLLAAGSHYRKQNSNMQQQQRASIAEEIDDRQDNGSDSRGQGAATHGKSLRGGPAVGEATDDKDASSSSLDNDNDDGRQHQATAKHQSFYRSAAAAAAAGRTRSPSSRGKAHRRVLPAAVIPMHHKVVPIQQQHPSLHQIITSDGCNNSNSSETSFISSGGGDNMGLRTMPYEPLAGSGLLGTNSKPSSSLFARFTTRDYQHQRYNSLKPAAVSSNRISNFAHPDAAAGNEGVRPSSSSVVKQKNNSVVVKNGSGRYVRRSVYRNSSRIIGGTAACTPAHSSALSRMRSLIAGRPRESQLSAEPISTAAWSENTRRRRSRFLTMRGRESLLDEEEPPPDVDKRLLPLYPGKGVPMYMMHYQPGCWPLRLHITPPIYFLAHFEFMFEDALGEPTTQQQQQQAARLETKWILSLGAINVTHKTLLASFLGIFKQDTASMLQLVLLCLLQVAVLTYLMVYRPFIERQRQLMELVAHGLEMMLFVCAAALVKSRPNNHAPSTYFMIVCFLLTSLVVVSYQTVSIFRNAKALFNACMSKLWNSDKFQAWRSRKTSAEHKLLGRLLRRLSNKYHHV</sequence>
<evidence type="ECO:0000256" key="1">
    <source>
        <dbReference type="SAM" id="MobiDB-lite"/>
    </source>
</evidence>
<dbReference type="PANTHER" id="PTHR34677:SF3">
    <property type="entry name" value="BACTERIAL IG-LIKE DOMAIN-CONTAINING PROTEIN"/>
    <property type="match status" value="1"/>
</dbReference>
<comment type="caution">
    <text evidence="3">The sequence shown here is derived from an EMBL/GenBank/DDBJ whole genome shotgun (WGS) entry which is preliminary data.</text>
</comment>
<gene>
    <name evidence="3" type="ORF">Vafri_8873</name>
</gene>
<feature type="region of interest" description="Disordered" evidence="1">
    <location>
        <begin position="2012"/>
        <end position="2049"/>
    </location>
</feature>
<feature type="transmembrane region" description="Helical" evidence="2">
    <location>
        <begin position="1525"/>
        <end position="1545"/>
    </location>
</feature>
<feature type="region of interest" description="Disordered" evidence="1">
    <location>
        <begin position="745"/>
        <end position="793"/>
    </location>
</feature>
<accession>A0A8J4B4S0</accession>
<feature type="region of interest" description="Disordered" evidence="1">
    <location>
        <begin position="1593"/>
        <end position="1615"/>
    </location>
</feature>
<feature type="region of interest" description="Disordered" evidence="1">
    <location>
        <begin position="2075"/>
        <end position="2177"/>
    </location>
</feature>
<feature type="region of interest" description="Disordered" evidence="1">
    <location>
        <begin position="1247"/>
        <end position="1288"/>
    </location>
</feature>
<evidence type="ECO:0000256" key="2">
    <source>
        <dbReference type="SAM" id="Phobius"/>
    </source>
</evidence>
<feature type="transmembrane region" description="Helical" evidence="2">
    <location>
        <begin position="2532"/>
        <end position="2552"/>
    </location>
</feature>
<keyword evidence="2" id="KW-0472">Membrane</keyword>
<feature type="compositionally biased region" description="Polar residues" evidence="1">
    <location>
        <begin position="1712"/>
        <end position="1727"/>
    </location>
</feature>
<feature type="compositionally biased region" description="Polar residues" evidence="1">
    <location>
        <begin position="2145"/>
        <end position="2155"/>
    </location>
</feature>